<evidence type="ECO:0000313" key="2">
    <source>
        <dbReference type="EMBL" id="OGG85973.1"/>
    </source>
</evidence>
<keyword evidence="1" id="KW-1133">Transmembrane helix</keyword>
<dbReference type="Proteomes" id="UP000177395">
    <property type="component" value="Unassembled WGS sequence"/>
</dbReference>
<evidence type="ECO:0000313" key="3">
    <source>
        <dbReference type="Proteomes" id="UP000177395"/>
    </source>
</evidence>
<dbReference type="AlphaFoldDB" id="A0A1F6FJD3"/>
<dbReference type="EMBL" id="MFMS01000003">
    <property type="protein sequence ID" value="OGG85973.1"/>
    <property type="molecule type" value="Genomic_DNA"/>
</dbReference>
<evidence type="ECO:0000256" key="1">
    <source>
        <dbReference type="SAM" id="Phobius"/>
    </source>
</evidence>
<organism evidence="2 3">
    <name type="scientific">Candidatus Kaiserbacteria bacterium RIFOXYB1_FULL_46_14</name>
    <dbReference type="NCBI Taxonomy" id="1798531"/>
    <lineage>
        <taxon>Bacteria</taxon>
        <taxon>Candidatus Kaiseribacteriota</taxon>
    </lineage>
</organism>
<comment type="caution">
    <text evidence="2">The sequence shown here is derived from an EMBL/GenBank/DDBJ whole genome shotgun (WGS) entry which is preliminary data.</text>
</comment>
<sequence length="59" mass="6701">MTHTLEASPLFQPVAWMIVISSALFVGSLTWNAYHQIQEITERTLTLEAELLLNNTEAR</sequence>
<proteinExistence type="predicted"/>
<feature type="transmembrane region" description="Helical" evidence="1">
    <location>
        <begin position="14"/>
        <end position="34"/>
    </location>
</feature>
<accession>A0A1F6FJD3</accession>
<name>A0A1F6FJD3_9BACT</name>
<gene>
    <name evidence="2" type="ORF">A2392_03160</name>
</gene>
<reference evidence="2 3" key="1">
    <citation type="journal article" date="2016" name="Nat. Commun.">
        <title>Thousands of microbial genomes shed light on interconnected biogeochemical processes in an aquifer system.</title>
        <authorList>
            <person name="Anantharaman K."/>
            <person name="Brown C.T."/>
            <person name="Hug L.A."/>
            <person name="Sharon I."/>
            <person name="Castelle C.J."/>
            <person name="Probst A.J."/>
            <person name="Thomas B.C."/>
            <person name="Singh A."/>
            <person name="Wilkins M.J."/>
            <person name="Karaoz U."/>
            <person name="Brodie E.L."/>
            <person name="Williams K.H."/>
            <person name="Hubbard S.S."/>
            <person name="Banfield J.F."/>
        </authorList>
    </citation>
    <scope>NUCLEOTIDE SEQUENCE [LARGE SCALE GENOMIC DNA]</scope>
</reference>
<keyword evidence="1" id="KW-0812">Transmembrane</keyword>
<dbReference type="STRING" id="1798531.A2392_03160"/>
<protein>
    <submittedName>
        <fullName evidence="2">Uncharacterized protein</fullName>
    </submittedName>
</protein>
<keyword evidence="1" id="KW-0472">Membrane</keyword>